<feature type="domain" description="Peptide methionine sulphoxide reductase MsrA" evidence="5">
    <location>
        <begin position="69"/>
        <end position="219"/>
    </location>
</feature>
<evidence type="ECO:0000259" key="5">
    <source>
        <dbReference type="Pfam" id="PF01625"/>
    </source>
</evidence>
<name>A0A5D9CB25_9SPHN</name>
<dbReference type="SUPFAM" id="SSF55068">
    <property type="entry name" value="Peptide methionine sulfoxide reductase"/>
    <property type="match status" value="1"/>
</dbReference>
<dbReference type="Proteomes" id="UP000322077">
    <property type="component" value="Unassembled WGS sequence"/>
</dbReference>
<dbReference type="InterPro" id="IPR002569">
    <property type="entry name" value="Met_Sox_Rdtase_MsrA_dom"/>
</dbReference>
<comment type="catalytic activity">
    <reaction evidence="2 4">
        <text>L-methionyl-[protein] + [thioredoxin]-disulfide + H2O = L-methionyl-(S)-S-oxide-[protein] + [thioredoxin]-dithiol</text>
        <dbReference type="Rhea" id="RHEA:14217"/>
        <dbReference type="Rhea" id="RHEA-COMP:10698"/>
        <dbReference type="Rhea" id="RHEA-COMP:10700"/>
        <dbReference type="Rhea" id="RHEA-COMP:12313"/>
        <dbReference type="Rhea" id="RHEA-COMP:12315"/>
        <dbReference type="ChEBI" id="CHEBI:15377"/>
        <dbReference type="ChEBI" id="CHEBI:16044"/>
        <dbReference type="ChEBI" id="CHEBI:29950"/>
        <dbReference type="ChEBI" id="CHEBI:44120"/>
        <dbReference type="ChEBI" id="CHEBI:50058"/>
        <dbReference type="EC" id="1.8.4.11"/>
    </reaction>
</comment>
<keyword evidence="7" id="KW-1185">Reference proteome</keyword>
<evidence type="ECO:0000256" key="1">
    <source>
        <dbReference type="ARBA" id="ARBA00023002"/>
    </source>
</evidence>
<dbReference type="Pfam" id="PF01625">
    <property type="entry name" value="PMSR"/>
    <property type="match status" value="1"/>
</dbReference>
<dbReference type="NCBIfam" id="TIGR00401">
    <property type="entry name" value="msrA"/>
    <property type="match status" value="1"/>
</dbReference>
<dbReference type="PANTHER" id="PTHR43774:SF1">
    <property type="entry name" value="PEPTIDE METHIONINE SULFOXIDE REDUCTASE MSRA 2"/>
    <property type="match status" value="1"/>
</dbReference>
<dbReference type="EMBL" id="VTOU01000001">
    <property type="protein sequence ID" value="TZG28934.1"/>
    <property type="molecule type" value="Genomic_DNA"/>
</dbReference>
<dbReference type="GO" id="GO:0033744">
    <property type="term" value="F:L-methionine:thioredoxin-disulfide S-oxidoreductase activity"/>
    <property type="evidence" value="ECO:0007669"/>
    <property type="project" value="RHEA"/>
</dbReference>
<reference evidence="6 7" key="1">
    <citation type="submission" date="2019-08" db="EMBL/GenBank/DDBJ databases">
        <authorList>
            <person name="Wang G."/>
            <person name="Xu Z."/>
        </authorList>
    </citation>
    <scope>NUCLEOTIDE SEQUENCE [LARGE SCALE GENOMIC DNA]</scope>
    <source>
        <strain evidence="6 7">ZX</strain>
    </source>
</reference>
<proteinExistence type="inferred from homology"/>
<dbReference type="HAMAP" id="MF_01401">
    <property type="entry name" value="MsrA"/>
    <property type="match status" value="1"/>
</dbReference>
<keyword evidence="1 4" id="KW-0560">Oxidoreductase</keyword>
<dbReference type="PANTHER" id="PTHR43774">
    <property type="entry name" value="PEPTIDE METHIONINE SULFOXIDE REDUCTASE"/>
    <property type="match status" value="1"/>
</dbReference>
<evidence type="ECO:0000313" key="7">
    <source>
        <dbReference type="Proteomes" id="UP000322077"/>
    </source>
</evidence>
<feature type="active site" evidence="4">
    <location>
        <position position="76"/>
    </location>
</feature>
<sequence>MQKKDAVLTDSPKRHLGVGIAAGLLLLGAAGMMATRSPAIAPAPKVDAGTIARAPAPAVDPADTAPTRTAIFAGGCFWGVQGVFQHVEGVTGAVSGYSGGTKANADYDAVGSGTTGHAEAVQVTYDPRKVSYGTLLRIFFSVVADPTTLNRQGPDRGTQYRTAIFPTTPAQKQIATAYIAQLGAAKVWKAPIVTKVEPNKGFFPAEKYHQDFLTRKPDYPYIVYNDLPKVEALRTAFPQHFRKTAVTVYKIG</sequence>
<gene>
    <name evidence="4 6" type="primary">msrA</name>
    <name evidence="6" type="ORF">FYJ91_01975</name>
</gene>
<dbReference type="InterPro" id="IPR036509">
    <property type="entry name" value="Met_Sox_Rdtase_MsrA_sf"/>
</dbReference>
<protein>
    <recommendedName>
        <fullName evidence="4">Peptide methionine sulfoxide reductase MsrA</fullName>
        <shortName evidence="4">Protein-methionine-S-oxide reductase</shortName>
        <ecNumber evidence="4">1.8.4.11</ecNumber>
    </recommendedName>
    <alternativeName>
        <fullName evidence="4">Peptide-methionine (S)-S-oxide reductase</fullName>
        <shortName evidence="4">Peptide Met(O) reductase</shortName>
    </alternativeName>
</protein>
<evidence type="ECO:0000313" key="6">
    <source>
        <dbReference type="EMBL" id="TZG28934.1"/>
    </source>
</evidence>
<dbReference type="EC" id="1.8.4.11" evidence="4"/>
<dbReference type="AlphaFoldDB" id="A0A5D9CB25"/>
<comment type="function">
    <text evidence="4">Has an important function as a repair enzyme for proteins that have been inactivated by oxidation. Catalyzes the reversible oxidation-reduction of methionine sulfoxide in proteins to methionine.</text>
</comment>
<comment type="catalytic activity">
    <reaction evidence="3 4">
        <text>[thioredoxin]-disulfide + L-methionine + H2O = L-methionine (S)-S-oxide + [thioredoxin]-dithiol</text>
        <dbReference type="Rhea" id="RHEA:19993"/>
        <dbReference type="Rhea" id="RHEA-COMP:10698"/>
        <dbReference type="Rhea" id="RHEA-COMP:10700"/>
        <dbReference type="ChEBI" id="CHEBI:15377"/>
        <dbReference type="ChEBI" id="CHEBI:29950"/>
        <dbReference type="ChEBI" id="CHEBI:50058"/>
        <dbReference type="ChEBI" id="CHEBI:57844"/>
        <dbReference type="ChEBI" id="CHEBI:58772"/>
        <dbReference type="EC" id="1.8.4.11"/>
    </reaction>
</comment>
<accession>A0A5D9CB25</accession>
<evidence type="ECO:0000256" key="2">
    <source>
        <dbReference type="ARBA" id="ARBA00047806"/>
    </source>
</evidence>
<comment type="caution">
    <text evidence="6">The sequence shown here is derived from an EMBL/GenBank/DDBJ whole genome shotgun (WGS) entry which is preliminary data.</text>
</comment>
<evidence type="ECO:0000256" key="4">
    <source>
        <dbReference type="HAMAP-Rule" id="MF_01401"/>
    </source>
</evidence>
<organism evidence="6 7">
    <name type="scientific">Sphingomonas montanisoli</name>
    <dbReference type="NCBI Taxonomy" id="2606412"/>
    <lineage>
        <taxon>Bacteria</taxon>
        <taxon>Pseudomonadati</taxon>
        <taxon>Pseudomonadota</taxon>
        <taxon>Alphaproteobacteria</taxon>
        <taxon>Sphingomonadales</taxon>
        <taxon>Sphingomonadaceae</taxon>
        <taxon>Sphingomonas</taxon>
    </lineage>
</organism>
<evidence type="ECO:0000256" key="3">
    <source>
        <dbReference type="ARBA" id="ARBA00048782"/>
    </source>
</evidence>
<dbReference type="Gene3D" id="3.30.1060.10">
    <property type="entry name" value="Peptide methionine sulphoxide reductase MsrA"/>
    <property type="match status" value="1"/>
</dbReference>
<dbReference type="GO" id="GO:0008113">
    <property type="term" value="F:peptide-methionine (S)-S-oxide reductase activity"/>
    <property type="evidence" value="ECO:0007669"/>
    <property type="project" value="UniProtKB-UniRule"/>
</dbReference>
<comment type="similarity">
    <text evidence="4">Belongs to the MsrA Met sulfoxide reductase family.</text>
</comment>